<evidence type="ECO:0000313" key="2">
    <source>
        <dbReference type="Proteomes" id="UP001560045"/>
    </source>
</evidence>
<keyword evidence="2" id="KW-1185">Reference proteome</keyword>
<dbReference type="RefSeq" id="WP_369209586.1">
    <property type="nucleotide sequence ID" value="NZ_JBFNXQ010000086.1"/>
</dbReference>
<accession>A0ABV3XJV1</accession>
<proteinExistence type="predicted"/>
<name>A0ABV3XJV1_9ACTN</name>
<evidence type="ECO:0000313" key="1">
    <source>
        <dbReference type="EMBL" id="MEX5720767.1"/>
    </source>
</evidence>
<gene>
    <name evidence="1" type="ORF">ABQ292_20635</name>
</gene>
<sequence>MLAPLRPITTTSAVFSTAHSVLSVVLLSASALCAAPQQVSKFC</sequence>
<protein>
    <submittedName>
        <fullName evidence="1">Uncharacterized protein</fullName>
    </submittedName>
</protein>
<dbReference type="Proteomes" id="UP001560045">
    <property type="component" value="Unassembled WGS sequence"/>
</dbReference>
<reference evidence="1 2" key="1">
    <citation type="submission" date="2024-06" db="EMBL/GenBank/DDBJ databases">
        <title>Draft genome sequence of Geodermatophilus badlandi, a novel member of the Geodermatophilaceae isolated from badland sedimentary rocks in the Red desert, Wyoming, USA.</title>
        <authorList>
            <person name="Ben Tekaya S."/>
            <person name="Nouioui I."/>
            <person name="Flores G.M."/>
            <person name="Shaal M.N."/>
            <person name="Bredoire F."/>
            <person name="Basile F."/>
            <person name="Van Diepen L."/>
            <person name="Ward N.L."/>
        </authorList>
    </citation>
    <scope>NUCLEOTIDE SEQUENCE [LARGE SCALE GENOMIC DNA]</scope>
    <source>
        <strain evidence="1 2">WL48A</strain>
    </source>
</reference>
<dbReference type="EMBL" id="JBFNXQ010000086">
    <property type="protein sequence ID" value="MEX5720767.1"/>
    <property type="molecule type" value="Genomic_DNA"/>
</dbReference>
<organism evidence="1 2">
    <name type="scientific">Geodermatophilus maliterrae</name>
    <dbReference type="NCBI Taxonomy" id="3162531"/>
    <lineage>
        <taxon>Bacteria</taxon>
        <taxon>Bacillati</taxon>
        <taxon>Actinomycetota</taxon>
        <taxon>Actinomycetes</taxon>
        <taxon>Geodermatophilales</taxon>
        <taxon>Geodermatophilaceae</taxon>
        <taxon>Geodermatophilus</taxon>
    </lineage>
</organism>
<comment type="caution">
    <text evidence="1">The sequence shown here is derived from an EMBL/GenBank/DDBJ whole genome shotgun (WGS) entry which is preliminary data.</text>
</comment>